<dbReference type="PANTHER" id="PTHR10621">
    <property type="entry name" value="UV EXCISION REPAIR PROTEIN RAD23"/>
    <property type="match status" value="1"/>
</dbReference>
<dbReference type="InterPro" id="IPR029071">
    <property type="entry name" value="Ubiquitin-like_domsf"/>
</dbReference>
<dbReference type="GO" id="GO:0070628">
    <property type="term" value="F:proteasome binding"/>
    <property type="evidence" value="ECO:0007669"/>
    <property type="project" value="TreeGrafter"/>
</dbReference>
<dbReference type="GO" id="GO:0043130">
    <property type="term" value="F:ubiquitin binding"/>
    <property type="evidence" value="ECO:0007669"/>
    <property type="project" value="TreeGrafter"/>
</dbReference>
<dbReference type="SUPFAM" id="SSF54236">
    <property type="entry name" value="Ubiquitin-like"/>
    <property type="match status" value="1"/>
</dbReference>
<feature type="domain" description="Ubiquitin-like" evidence="2">
    <location>
        <begin position="1"/>
        <end position="71"/>
    </location>
</feature>
<reference evidence="4" key="1">
    <citation type="journal article" date="2013" name="Nat. Genet.">
        <title>The Capsella rubella genome and the genomic consequences of rapid mating system evolution.</title>
        <authorList>
            <person name="Slotte T."/>
            <person name="Hazzouri K.M."/>
            <person name="Agren J.A."/>
            <person name="Koenig D."/>
            <person name="Maumus F."/>
            <person name="Guo Y.L."/>
            <person name="Steige K."/>
            <person name="Platts A.E."/>
            <person name="Escobar J.S."/>
            <person name="Newman L.K."/>
            <person name="Wang W."/>
            <person name="Mandakova T."/>
            <person name="Vello E."/>
            <person name="Smith L.M."/>
            <person name="Henz S.R."/>
            <person name="Steffen J."/>
            <person name="Takuno S."/>
            <person name="Brandvain Y."/>
            <person name="Coop G."/>
            <person name="Andolfatto P."/>
            <person name="Hu T.T."/>
            <person name="Blanchette M."/>
            <person name="Clark R.M."/>
            <person name="Quesneville H."/>
            <person name="Nordborg M."/>
            <person name="Gaut B.S."/>
            <person name="Lysak M.A."/>
            <person name="Jenkins J."/>
            <person name="Grimwood J."/>
            <person name="Chapman J."/>
            <person name="Prochnik S."/>
            <person name="Shu S."/>
            <person name="Rokhsar D."/>
            <person name="Schmutz J."/>
            <person name="Weigel D."/>
            <person name="Wright S.I."/>
        </authorList>
    </citation>
    <scope>NUCLEOTIDE SEQUENCE [LARGE SCALE GENOMIC DNA]</scope>
    <source>
        <strain evidence="4">cv. Monte Gargano</strain>
    </source>
</reference>
<dbReference type="GO" id="GO:0031593">
    <property type="term" value="F:polyubiquitin modification-dependent protein binding"/>
    <property type="evidence" value="ECO:0007669"/>
    <property type="project" value="TreeGrafter"/>
</dbReference>
<evidence type="ECO:0000259" key="2">
    <source>
        <dbReference type="PROSITE" id="PS50053"/>
    </source>
</evidence>
<dbReference type="AlphaFoldDB" id="R0GZW6"/>
<dbReference type="EMBL" id="KB870810">
    <property type="protein sequence ID" value="EOA22479.1"/>
    <property type="molecule type" value="Genomic_DNA"/>
</dbReference>
<feature type="region of interest" description="Disordered" evidence="1">
    <location>
        <begin position="79"/>
        <end position="104"/>
    </location>
</feature>
<dbReference type="STRING" id="81985.R0GZW6"/>
<evidence type="ECO:0000313" key="3">
    <source>
        <dbReference type="EMBL" id="EOA22479.1"/>
    </source>
</evidence>
<dbReference type="GO" id="GO:0043161">
    <property type="term" value="P:proteasome-mediated ubiquitin-dependent protein catabolic process"/>
    <property type="evidence" value="ECO:0007669"/>
    <property type="project" value="TreeGrafter"/>
</dbReference>
<gene>
    <name evidence="3" type="ORF">CARUB_v10003131mg</name>
</gene>
<sequence>MKLFIDTESGSSFSIDVDFLNTLLMIKQKIEESQGIPVCRQTLFFQGEVLPDNFKIRLFHIVNNSRLFLYIFPEDNNDDQVPQTEQSPLNPNHGFVNHQDFPVMSNKPEESPFEEFFGIQDSPHGKNNQMLHQTEQSGVCNQNQHVTTQNIMARRIDSGSSRPSYSLDDVLGVQDLRPETVGSRGNMNQVVQTETSSPSDSVKEFLRILDSPVKKKIKTIPSIKLTVFVEPFGENRKIPVMVNADDNVEELRKELVNMQAKGELSLPHEGYYFIFRELTLNETESFMWNLVIDGDTIAIIPKIVIQA</sequence>
<organism evidence="3 4">
    <name type="scientific">Capsella rubella</name>
    <dbReference type="NCBI Taxonomy" id="81985"/>
    <lineage>
        <taxon>Eukaryota</taxon>
        <taxon>Viridiplantae</taxon>
        <taxon>Streptophyta</taxon>
        <taxon>Embryophyta</taxon>
        <taxon>Tracheophyta</taxon>
        <taxon>Spermatophyta</taxon>
        <taxon>Magnoliopsida</taxon>
        <taxon>eudicotyledons</taxon>
        <taxon>Gunneridae</taxon>
        <taxon>Pentapetalae</taxon>
        <taxon>rosids</taxon>
        <taxon>malvids</taxon>
        <taxon>Brassicales</taxon>
        <taxon>Brassicaceae</taxon>
        <taxon>Camelineae</taxon>
        <taxon>Capsella</taxon>
    </lineage>
</organism>
<dbReference type="Gene3D" id="3.10.20.90">
    <property type="entry name" value="Phosphatidylinositol 3-kinase Catalytic Subunit, Chain A, domain 1"/>
    <property type="match status" value="1"/>
</dbReference>
<dbReference type="InterPro" id="IPR000626">
    <property type="entry name" value="Ubiquitin-like_dom"/>
</dbReference>
<dbReference type="Proteomes" id="UP000029121">
    <property type="component" value="Unassembled WGS sequence"/>
</dbReference>
<name>R0GZW6_9BRAS</name>
<accession>R0GZW6</accession>
<dbReference type="Pfam" id="PF00240">
    <property type="entry name" value="ubiquitin"/>
    <property type="match status" value="1"/>
</dbReference>
<dbReference type="CDD" id="cd17039">
    <property type="entry name" value="Ubl_ubiquitin_like"/>
    <property type="match status" value="1"/>
</dbReference>
<dbReference type="PROSITE" id="PS50053">
    <property type="entry name" value="UBIQUITIN_2"/>
    <property type="match status" value="1"/>
</dbReference>
<feature type="compositionally biased region" description="Polar residues" evidence="1">
    <location>
        <begin position="79"/>
        <end position="90"/>
    </location>
</feature>
<dbReference type="GO" id="GO:0005829">
    <property type="term" value="C:cytosol"/>
    <property type="evidence" value="ECO:0007669"/>
    <property type="project" value="TreeGrafter"/>
</dbReference>
<proteinExistence type="predicted"/>
<keyword evidence="4" id="KW-1185">Reference proteome</keyword>
<dbReference type="eggNOG" id="KOG0001">
    <property type="taxonomic scope" value="Eukaryota"/>
</dbReference>
<evidence type="ECO:0000256" key="1">
    <source>
        <dbReference type="SAM" id="MobiDB-lite"/>
    </source>
</evidence>
<dbReference type="SMART" id="SM00213">
    <property type="entry name" value="UBQ"/>
    <property type="match status" value="1"/>
</dbReference>
<dbReference type="GO" id="GO:0005654">
    <property type="term" value="C:nucleoplasm"/>
    <property type="evidence" value="ECO:0007669"/>
    <property type="project" value="TreeGrafter"/>
</dbReference>
<protein>
    <recommendedName>
        <fullName evidence="2">Ubiquitin-like domain-containing protein</fullName>
    </recommendedName>
</protein>
<evidence type="ECO:0000313" key="4">
    <source>
        <dbReference type="Proteomes" id="UP000029121"/>
    </source>
</evidence>
<dbReference type="PANTHER" id="PTHR10621:SF38">
    <property type="entry name" value="UBIQUITIN DOMAIN-CONTAINING PROTEIN 7SL RNA1-RELATED"/>
    <property type="match status" value="1"/>
</dbReference>